<dbReference type="Proteomes" id="UP001221898">
    <property type="component" value="Unassembled WGS sequence"/>
</dbReference>
<dbReference type="AlphaFoldDB" id="A0AAD7ST22"/>
<sequence length="142" mass="15294">MDYLESHRPKTRGKEKKLVAQAIRVGDEHQHIGLCQCEISSHHVTLVVSQDPLLQSAPGSSAVGDPEVSYVLVPGNQLTAWVRGCLPSHVCTGTCLNESDEEGKTNHVHVSAEQAWVICGIMPRTCITFASPESPGLDTQPG</sequence>
<organism evidence="1 2">
    <name type="scientific">Aldrovandia affinis</name>
    <dbReference type="NCBI Taxonomy" id="143900"/>
    <lineage>
        <taxon>Eukaryota</taxon>
        <taxon>Metazoa</taxon>
        <taxon>Chordata</taxon>
        <taxon>Craniata</taxon>
        <taxon>Vertebrata</taxon>
        <taxon>Euteleostomi</taxon>
        <taxon>Actinopterygii</taxon>
        <taxon>Neopterygii</taxon>
        <taxon>Teleostei</taxon>
        <taxon>Notacanthiformes</taxon>
        <taxon>Halosauridae</taxon>
        <taxon>Aldrovandia</taxon>
    </lineage>
</organism>
<name>A0AAD7ST22_9TELE</name>
<protein>
    <submittedName>
        <fullName evidence="1">Uncharacterized protein</fullName>
    </submittedName>
</protein>
<reference evidence="1" key="1">
    <citation type="journal article" date="2023" name="Science">
        <title>Genome structures resolve the early diversification of teleost fishes.</title>
        <authorList>
            <person name="Parey E."/>
            <person name="Louis A."/>
            <person name="Montfort J."/>
            <person name="Bouchez O."/>
            <person name="Roques C."/>
            <person name="Iampietro C."/>
            <person name="Lluch J."/>
            <person name="Castinel A."/>
            <person name="Donnadieu C."/>
            <person name="Desvignes T."/>
            <person name="Floi Bucao C."/>
            <person name="Jouanno E."/>
            <person name="Wen M."/>
            <person name="Mejri S."/>
            <person name="Dirks R."/>
            <person name="Jansen H."/>
            <person name="Henkel C."/>
            <person name="Chen W.J."/>
            <person name="Zahm M."/>
            <person name="Cabau C."/>
            <person name="Klopp C."/>
            <person name="Thompson A.W."/>
            <person name="Robinson-Rechavi M."/>
            <person name="Braasch I."/>
            <person name="Lecointre G."/>
            <person name="Bobe J."/>
            <person name="Postlethwait J.H."/>
            <person name="Berthelot C."/>
            <person name="Roest Crollius H."/>
            <person name="Guiguen Y."/>
        </authorList>
    </citation>
    <scope>NUCLEOTIDE SEQUENCE</scope>
    <source>
        <strain evidence="1">NC1722</strain>
    </source>
</reference>
<evidence type="ECO:0000313" key="2">
    <source>
        <dbReference type="Proteomes" id="UP001221898"/>
    </source>
</evidence>
<comment type="caution">
    <text evidence="1">The sequence shown here is derived from an EMBL/GenBank/DDBJ whole genome shotgun (WGS) entry which is preliminary data.</text>
</comment>
<evidence type="ECO:0000313" key="1">
    <source>
        <dbReference type="EMBL" id="KAJ8408085.1"/>
    </source>
</evidence>
<gene>
    <name evidence="1" type="ORF">AAFF_G00263130</name>
</gene>
<dbReference type="EMBL" id="JAINUG010000036">
    <property type="protein sequence ID" value="KAJ8408085.1"/>
    <property type="molecule type" value="Genomic_DNA"/>
</dbReference>
<proteinExistence type="predicted"/>
<keyword evidence="2" id="KW-1185">Reference proteome</keyword>
<accession>A0AAD7ST22</accession>